<keyword evidence="3" id="KW-0274">FAD</keyword>
<comment type="similarity">
    <text evidence="1">Belongs to the paxM FAD-dependent monooxygenase family.</text>
</comment>
<keyword evidence="4" id="KW-0560">Oxidoreductase</keyword>
<dbReference type="Gene3D" id="3.50.50.60">
    <property type="entry name" value="FAD/NAD(P)-binding domain"/>
    <property type="match status" value="1"/>
</dbReference>
<feature type="domain" description="FAD-binding" evidence="6">
    <location>
        <begin position="287"/>
        <end position="352"/>
    </location>
</feature>
<evidence type="ECO:0000256" key="3">
    <source>
        <dbReference type="ARBA" id="ARBA00022827"/>
    </source>
</evidence>
<protein>
    <recommendedName>
        <fullName evidence="6">FAD-binding domain-containing protein</fullName>
    </recommendedName>
</protein>
<evidence type="ECO:0000256" key="5">
    <source>
        <dbReference type="SAM" id="MobiDB-lite"/>
    </source>
</evidence>
<evidence type="ECO:0000256" key="1">
    <source>
        <dbReference type="ARBA" id="ARBA00007992"/>
    </source>
</evidence>
<feature type="compositionally biased region" description="Low complexity" evidence="5">
    <location>
        <begin position="244"/>
        <end position="255"/>
    </location>
</feature>
<evidence type="ECO:0000313" key="7">
    <source>
        <dbReference type="EMBL" id="KAG7288365.1"/>
    </source>
</evidence>
<dbReference type="SUPFAM" id="SSF51905">
    <property type="entry name" value="FAD/NAD(P)-binding domain"/>
    <property type="match status" value="1"/>
</dbReference>
<name>A0AAD4EWA8_9PEZI</name>
<feature type="region of interest" description="Disordered" evidence="5">
    <location>
        <begin position="244"/>
        <end position="273"/>
    </location>
</feature>
<dbReference type="Pfam" id="PF01494">
    <property type="entry name" value="FAD_binding_3"/>
    <property type="match status" value="1"/>
</dbReference>
<dbReference type="EMBL" id="JAHCVI010000003">
    <property type="protein sequence ID" value="KAG7288365.1"/>
    <property type="molecule type" value="Genomic_DNA"/>
</dbReference>
<dbReference type="InterPro" id="IPR002938">
    <property type="entry name" value="FAD-bd"/>
</dbReference>
<dbReference type="PRINTS" id="PR00420">
    <property type="entry name" value="RNGMNOXGNASE"/>
</dbReference>
<comment type="caution">
    <text evidence="7">The sequence shown here is derived from an EMBL/GenBank/DDBJ whole genome shotgun (WGS) entry which is preliminary data.</text>
</comment>
<proteinExistence type="inferred from homology"/>
<keyword evidence="8" id="KW-1185">Reference proteome</keyword>
<reference evidence="7" key="1">
    <citation type="submission" date="2023-02" db="EMBL/GenBank/DDBJ databases">
        <authorList>
            <person name="Palmer J.M."/>
        </authorList>
    </citation>
    <scope>NUCLEOTIDE SEQUENCE</scope>
    <source>
        <strain evidence="7">FW57</strain>
    </source>
</reference>
<dbReference type="Proteomes" id="UP001197093">
    <property type="component" value="Unassembled WGS sequence"/>
</dbReference>
<dbReference type="GO" id="GO:0016491">
    <property type="term" value="F:oxidoreductase activity"/>
    <property type="evidence" value="ECO:0007669"/>
    <property type="project" value="UniProtKB-KW"/>
</dbReference>
<dbReference type="InterPro" id="IPR051104">
    <property type="entry name" value="FAD_monoxygenase"/>
</dbReference>
<organism evidence="7 8">
    <name type="scientific">Staphylotrichum longicolle</name>
    <dbReference type="NCBI Taxonomy" id="669026"/>
    <lineage>
        <taxon>Eukaryota</taxon>
        <taxon>Fungi</taxon>
        <taxon>Dikarya</taxon>
        <taxon>Ascomycota</taxon>
        <taxon>Pezizomycotina</taxon>
        <taxon>Sordariomycetes</taxon>
        <taxon>Sordariomycetidae</taxon>
        <taxon>Sordariales</taxon>
        <taxon>Chaetomiaceae</taxon>
        <taxon>Staphylotrichum</taxon>
    </lineage>
</organism>
<evidence type="ECO:0000256" key="4">
    <source>
        <dbReference type="ARBA" id="ARBA00023002"/>
    </source>
</evidence>
<evidence type="ECO:0000259" key="6">
    <source>
        <dbReference type="Pfam" id="PF01494"/>
    </source>
</evidence>
<dbReference type="AlphaFoldDB" id="A0AAD4EWA8"/>
<keyword evidence="2" id="KW-0285">Flavoprotein</keyword>
<dbReference type="GO" id="GO:0044550">
    <property type="term" value="P:secondary metabolite biosynthetic process"/>
    <property type="evidence" value="ECO:0007669"/>
    <property type="project" value="TreeGrafter"/>
</dbReference>
<dbReference type="PANTHER" id="PTHR46720:SF3">
    <property type="entry name" value="FAD-BINDING DOMAIN-CONTAINING PROTEIN-RELATED"/>
    <property type="match status" value="1"/>
</dbReference>
<dbReference type="SUPFAM" id="SSF54373">
    <property type="entry name" value="FAD-linked reductases, C-terminal domain"/>
    <property type="match status" value="1"/>
</dbReference>
<gene>
    <name evidence="7" type="ORF">NEMBOFW57_007896</name>
</gene>
<dbReference type="InterPro" id="IPR036188">
    <property type="entry name" value="FAD/NAD-bd_sf"/>
</dbReference>
<evidence type="ECO:0000256" key="2">
    <source>
        <dbReference type="ARBA" id="ARBA00022630"/>
    </source>
</evidence>
<dbReference type="GO" id="GO:0071949">
    <property type="term" value="F:FAD binding"/>
    <property type="evidence" value="ECO:0007669"/>
    <property type="project" value="InterPro"/>
</dbReference>
<sequence length="441" mass="47787">MGASTPEPLHVAIIGAGITGVNLALGLLARGVSFTLYERAPCFGEIGAGIGFSPNAERAMGALSPDVLAAFKRVANPNGEDYFQWVDGYGSGKLFFKLHVGKDGFQGGRRSDILDAWAKLVPPDTVQFGKEIDTITQPPSTHKLRLHFKDGSTADADAVIGCDGIRSRVRHLLLPPSSPAIQPGYTRKFCFRALAPLSAAIAAIGEHASTTRFMYIGPGAHVITYPVANNTLLNILAVLSEPDSGSESGSGSGSDWPHASHTHTAPGHKRQAAAAFRGWHETVRGIVDLFPDEMEKWAIFDMAAHPAPAYTKGRVCVAGDAAHATGPHLGAGGGMGIEDALALAALMEEVKKRVEQKGGEEKKGELVERALEVYEEVRYTRTQEVVKATREACDLFHWRDERGRDPERFGREITEKFHRIWNYDVDEMVEEALELLDQRAA</sequence>
<accession>A0AAD4EWA8</accession>
<dbReference type="PANTHER" id="PTHR46720">
    <property type="entry name" value="HYDROXYLASE, PUTATIVE (AFU_ORTHOLOGUE AFUA_3G01460)-RELATED"/>
    <property type="match status" value="1"/>
</dbReference>
<evidence type="ECO:0000313" key="8">
    <source>
        <dbReference type="Proteomes" id="UP001197093"/>
    </source>
</evidence>